<keyword evidence="2" id="KW-1185">Reference proteome</keyword>
<evidence type="ECO:0000313" key="1">
    <source>
        <dbReference type="EMBL" id="MCI27871.1"/>
    </source>
</evidence>
<proteinExistence type="predicted"/>
<comment type="caution">
    <text evidence="1">The sequence shown here is derived from an EMBL/GenBank/DDBJ whole genome shotgun (WGS) entry which is preliminary data.</text>
</comment>
<name>A0A392QU20_9FABA</name>
<dbReference type="Proteomes" id="UP000265520">
    <property type="component" value="Unassembled WGS sequence"/>
</dbReference>
<dbReference type="EMBL" id="LXQA010161921">
    <property type="protein sequence ID" value="MCI27871.1"/>
    <property type="molecule type" value="Genomic_DNA"/>
</dbReference>
<evidence type="ECO:0000313" key="2">
    <source>
        <dbReference type="Proteomes" id="UP000265520"/>
    </source>
</evidence>
<organism evidence="1 2">
    <name type="scientific">Trifolium medium</name>
    <dbReference type="NCBI Taxonomy" id="97028"/>
    <lineage>
        <taxon>Eukaryota</taxon>
        <taxon>Viridiplantae</taxon>
        <taxon>Streptophyta</taxon>
        <taxon>Embryophyta</taxon>
        <taxon>Tracheophyta</taxon>
        <taxon>Spermatophyta</taxon>
        <taxon>Magnoliopsida</taxon>
        <taxon>eudicotyledons</taxon>
        <taxon>Gunneridae</taxon>
        <taxon>Pentapetalae</taxon>
        <taxon>rosids</taxon>
        <taxon>fabids</taxon>
        <taxon>Fabales</taxon>
        <taxon>Fabaceae</taxon>
        <taxon>Papilionoideae</taxon>
        <taxon>50 kb inversion clade</taxon>
        <taxon>NPAAA clade</taxon>
        <taxon>Hologalegina</taxon>
        <taxon>IRL clade</taxon>
        <taxon>Trifolieae</taxon>
        <taxon>Trifolium</taxon>
    </lineage>
</organism>
<sequence>EVARITENHTHTTAKFWIRTWVKMLSLTLSALSVELGHTNNCHLDLG</sequence>
<dbReference type="AlphaFoldDB" id="A0A392QU20"/>
<reference evidence="1 2" key="1">
    <citation type="journal article" date="2018" name="Front. Plant Sci.">
        <title>Red Clover (Trifolium pratense) and Zigzag Clover (T. medium) - A Picture of Genomic Similarities and Differences.</title>
        <authorList>
            <person name="Dluhosova J."/>
            <person name="Istvanek J."/>
            <person name="Nedelnik J."/>
            <person name="Repkova J."/>
        </authorList>
    </citation>
    <scope>NUCLEOTIDE SEQUENCE [LARGE SCALE GENOMIC DNA]</scope>
    <source>
        <strain evidence="2">cv. 10/8</strain>
        <tissue evidence="1">Leaf</tissue>
    </source>
</reference>
<feature type="non-terminal residue" evidence="1">
    <location>
        <position position="1"/>
    </location>
</feature>
<protein>
    <submittedName>
        <fullName evidence="1">Uncharacterized protein</fullName>
    </submittedName>
</protein>
<accession>A0A392QU20</accession>